<gene>
    <name evidence="1" type="ORF">Sjap_010852</name>
</gene>
<dbReference type="EMBL" id="JBBNAE010000004">
    <property type="protein sequence ID" value="KAK9130365.1"/>
    <property type="molecule type" value="Genomic_DNA"/>
</dbReference>
<dbReference type="AlphaFoldDB" id="A0AAP0JC21"/>
<organism evidence="1 2">
    <name type="scientific">Stephania japonica</name>
    <dbReference type="NCBI Taxonomy" id="461633"/>
    <lineage>
        <taxon>Eukaryota</taxon>
        <taxon>Viridiplantae</taxon>
        <taxon>Streptophyta</taxon>
        <taxon>Embryophyta</taxon>
        <taxon>Tracheophyta</taxon>
        <taxon>Spermatophyta</taxon>
        <taxon>Magnoliopsida</taxon>
        <taxon>Ranunculales</taxon>
        <taxon>Menispermaceae</taxon>
        <taxon>Menispermoideae</taxon>
        <taxon>Cissampelideae</taxon>
        <taxon>Stephania</taxon>
    </lineage>
</organism>
<evidence type="ECO:0000313" key="2">
    <source>
        <dbReference type="Proteomes" id="UP001417504"/>
    </source>
</evidence>
<proteinExistence type="predicted"/>
<dbReference type="Proteomes" id="UP001417504">
    <property type="component" value="Unassembled WGS sequence"/>
</dbReference>
<keyword evidence="2" id="KW-1185">Reference proteome</keyword>
<comment type="caution">
    <text evidence="1">The sequence shown here is derived from an EMBL/GenBank/DDBJ whole genome shotgun (WGS) entry which is preliminary data.</text>
</comment>
<evidence type="ECO:0000313" key="1">
    <source>
        <dbReference type="EMBL" id="KAK9130365.1"/>
    </source>
</evidence>
<accession>A0AAP0JC21</accession>
<name>A0AAP0JC21_9MAGN</name>
<sequence length="68" mass="7712">MMIDEFDWFVRIVESVRSEAKVFFVDAIATTEKFERLVDDLNWFRGGGALDTHGDALCASRGSIISRL</sequence>
<protein>
    <submittedName>
        <fullName evidence="1">Uncharacterized protein</fullName>
    </submittedName>
</protein>
<reference evidence="1 2" key="1">
    <citation type="submission" date="2024-01" db="EMBL/GenBank/DDBJ databases">
        <title>Genome assemblies of Stephania.</title>
        <authorList>
            <person name="Yang L."/>
        </authorList>
    </citation>
    <scope>NUCLEOTIDE SEQUENCE [LARGE SCALE GENOMIC DNA]</scope>
    <source>
        <strain evidence="1">QJT</strain>
        <tissue evidence="1">Leaf</tissue>
    </source>
</reference>